<evidence type="ECO:0000256" key="1">
    <source>
        <dbReference type="SAM" id="MobiDB-lite"/>
    </source>
</evidence>
<comment type="caution">
    <text evidence="2">The sequence shown here is derived from an EMBL/GenBank/DDBJ whole genome shotgun (WGS) entry which is preliminary data.</text>
</comment>
<dbReference type="RefSeq" id="WP_330157303.1">
    <property type="nucleotide sequence ID" value="NZ_BAAAJA010000018.1"/>
</dbReference>
<gene>
    <name evidence="2" type="ORF">Q8A49_06070</name>
</gene>
<sequence length="118" mass="12778">MEEKIPDPPPGTGPAGRKLWLSVVTDFGLDPHEELLLIQAVRCADRLDQMADALDGAPLTVANRHGDQVPHPLLVESRQQSQLLAKLLASLRLPSGEEDARPQRRGAARGSYGVRIAS</sequence>
<name>A0ABU7KLQ9_9ACTN</name>
<dbReference type="Proteomes" id="UP001348641">
    <property type="component" value="Unassembled WGS sequence"/>
</dbReference>
<accession>A0ABU7KLQ9</accession>
<feature type="region of interest" description="Disordered" evidence="1">
    <location>
        <begin position="95"/>
        <end position="118"/>
    </location>
</feature>
<protein>
    <recommendedName>
        <fullName evidence="4">Phage terminase small subunit P27 family</fullName>
    </recommendedName>
</protein>
<evidence type="ECO:0000313" key="2">
    <source>
        <dbReference type="EMBL" id="MEE2050062.1"/>
    </source>
</evidence>
<evidence type="ECO:0008006" key="4">
    <source>
        <dbReference type="Google" id="ProtNLM"/>
    </source>
</evidence>
<reference evidence="2 3" key="1">
    <citation type="submission" date="2023-07" db="EMBL/GenBank/DDBJ databases">
        <authorList>
            <person name="Girao M."/>
            <person name="Carvalho M.F."/>
        </authorList>
    </citation>
    <scope>NUCLEOTIDE SEQUENCE [LARGE SCALE GENOMIC DNA]</scope>
    <source>
        <strain evidence="2 3">66/93</strain>
    </source>
</reference>
<proteinExistence type="predicted"/>
<organism evidence="2 3">
    <name type="scientific">Nocardiopsis tropica</name>
    <dbReference type="NCBI Taxonomy" id="109330"/>
    <lineage>
        <taxon>Bacteria</taxon>
        <taxon>Bacillati</taxon>
        <taxon>Actinomycetota</taxon>
        <taxon>Actinomycetes</taxon>
        <taxon>Streptosporangiales</taxon>
        <taxon>Nocardiopsidaceae</taxon>
        <taxon>Nocardiopsis</taxon>
    </lineage>
</organism>
<evidence type="ECO:0000313" key="3">
    <source>
        <dbReference type="Proteomes" id="UP001348641"/>
    </source>
</evidence>
<dbReference type="EMBL" id="JAUUCC010000010">
    <property type="protein sequence ID" value="MEE2050062.1"/>
    <property type="molecule type" value="Genomic_DNA"/>
</dbReference>